<evidence type="ECO:0000313" key="1">
    <source>
        <dbReference type="EMBL" id="KAJ8445589.1"/>
    </source>
</evidence>
<dbReference type="SUPFAM" id="SSF56219">
    <property type="entry name" value="DNase I-like"/>
    <property type="match status" value="1"/>
</dbReference>
<name>A0A9Q1QKY8_9CARY</name>
<dbReference type="InterPro" id="IPR036691">
    <property type="entry name" value="Endo/exonu/phosph_ase_sf"/>
</dbReference>
<sequence length="214" mass="24583">MGGGDPQWHFTGIYGCPETQNKLLTCELLRELKGQCPLSWLVGGDLNEIVYNYEKTEGPPKPLGILDAFQQTFTDCGFLDLGFSRHEFRRWNGRDEEASIEERTKIGHVQNEIRRRKERIALLANAQERKGLLDKLSEWRRKEEILWWQHSGVDFLCFGDKNSGWLHNRPTVRKATNTISGLKGTDILIHSNVQEMEDIVVGFFDPPGAQKILM</sequence>
<comment type="caution">
    <text evidence="1">The sequence shown here is derived from an EMBL/GenBank/DDBJ whole genome shotgun (WGS) entry which is preliminary data.</text>
</comment>
<evidence type="ECO:0008006" key="3">
    <source>
        <dbReference type="Google" id="ProtNLM"/>
    </source>
</evidence>
<accession>A0A9Q1QKY8</accession>
<dbReference type="OrthoDB" id="1750221at2759"/>
<dbReference type="Proteomes" id="UP001153076">
    <property type="component" value="Unassembled WGS sequence"/>
</dbReference>
<gene>
    <name evidence="1" type="ORF">Cgig2_012477</name>
</gene>
<evidence type="ECO:0000313" key="2">
    <source>
        <dbReference type="Proteomes" id="UP001153076"/>
    </source>
</evidence>
<reference evidence="1" key="1">
    <citation type="submission" date="2022-04" db="EMBL/GenBank/DDBJ databases">
        <title>Carnegiea gigantea Genome sequencing and assembly v2.</title>
        <authorList>
            <person name="Copetti D."/>
            <person name="Sanderson M.J."/>
            <person name="Burquez A."/>
            <person name="Wojciechowski M.F."/>
        </authorList>
    </citation>
    <scope>NUCLEOTIDE SEQUENCE</scope>
    <source>
        <strain evidence="1">SGP5-SGP5p</strain>
        <tissue evidence="1">Aerial part</tissue>
    </source>
</reference>
<organism evidence="1 2">
    <name type="scientific">Carnegiea gigantea</name>
    <dbReference type="NCBI Taxonomy" id="171969"/>
    <lineage>
        <taxon>Eukaryota</taxon>
        <taxon>Viridiplantae</taxon>
        <taxon>Streptophyta</taxon>
        <taxon>Embryophyta</taxon>
        <taxon>Tracheophyta</taxon>
        <taxon>Spermatophyta</taxon>
        <taxon>Magnoliopsida</taxon>
        <taxon>eudicotyledons</taxon>
        <taxon>Gunneridae</taxon>
        <taxon>Pentapetalae</taxon>
        <taxon>Caryophyllales</taxon>
        <taxon>Cactineae</taxon>
        <taxon>Cactaceae</taxon>
        <taxon>Cactoideae</taxon>
        <taxon>Echinocereeae</taxon>
        <taxon>Carnegiea</taxon>
    </lineage>
</organism>
<protein>
    <recommendedName>
        <fullName evidence="3">Endonuclease/exonuclease/phosphatase domain-containing protein</fullName>
    </recommendedName>
</protein>
<keyword evidence="2" id="KW-1185">Reference proteome</keyword>
<dbReference type="AlphaFoldDB" id="A0A9Q1QKY8"/>
<proteinExistence type="predicted"/>
<dbReference type="EMBL" id="JAKOGI010000076">
    <property type="protein sequence ID" value="KAJ8445589.1"/>
    <property type="molecule type" value="Genomic_DNA"/>
</dbReference>
<dbReference type="Gene3D" id="3.60.10.10">
    <property type="entry name" value="Endonuclease/exonuclease/phosphatase"/>
    <property type="match status" value="1"/>
</dbReference>